<dbReference type="SUPFAM" id="SSF55811">
    <property type="entry name" value="Nudix"/>
    <property type="match status" value="1"/>
</dbReference>
<protein>
    <recommendedName>
        <fullName evidence="1">Nudix hydrolase domain-containing protein</fullName>
    </recommendedName>
</protein>
<accession>A0A0F8ZET3</accession>
<sequence>MRDAEVVTCFLLRRGEGGDTLLLLRRSDRVSTYQGLWASVSGYLESESPLEQAYREIEEEVGLHRGDVRLLAQGEPFVAVDETIDTRWTVHPFLFEVLRPERVRLDWEHVESRWVRVEEMSGLETVPSLEETLGRVYAGP</sequence>
<dbReference type="Gene3D" id="3.90.79.10">
    <property type="entry name" value="Nucleoside Triphosphate Pyrophosphohydrolase"/>
    <property type="match status" value="1"/>
</dbReference>
<dbReference type="Pfam" id="PF00293">
    <property type="entry name" value="NUDIX"/>
    <property type="match status" value="1"/>
</dbReference>
<dbReference type="AlphaFoldDB" id="A0A0F8ZET3"/>
<name>A0A0F8ZET3_9ZZZZ</name>
<dbReference type="InterPro" id="IPR000086">
    <property type="entry name" value="NUDIX_hydrolase_dom"/>
</dbReference>
<feature type="domain" description="Nudix hydrolase" evidence="1">
    <location>
        <begin position="2"/>
        <end position="137"/>
    </location>
</feature>
<proteinExistence type="predicted"/>
<comment type="caution">
    <text evidence="2">The sequence shown here is derived from an EMBL/GenBank/DDBJ whole genome shotgun (WGS) entry which is preliminary data.</text>
</comment>
<dbReference type="EMBL" id="LAZR01051781">
    <property type="protein sequence ID" value="KKK84430.1"/>
    <property type="molecule type" value="Genomic_DNA"/>
</dbReference>
<reference evidence="2" key="1">
    <citation type="journal article" date="2015" name="Nature">
        <title>Complex archaea that bridge the gap between prokaryotes and eukaryotes.</title>
        <authorList>
            <person name="Spang A."/>
            <person name="Saw J.H."/>
            <person name="Jorgensen S.L."/>
            <person name="Zaremba-Niedzwiedzka K."/>
            <person name="Martijn J."/>
            <person name="Lind A.E."/>
            <person name="van Eijk R."/>
            <person name="Schleper C."/>
            <person name="Guy L."/>
            <person name="Ettema T.J."/>
        </authorList>
    </citation>
    <scope>NUCLEOTIDE SEQUENCE</scope>
</reference>
<dbReference type="PROSITE" id="PS51462">
    <property type="entry name" value="NUDIX"/>
    <property type="match status" value="1"/>
</dbReference>
<organism evidence="2">
    <name type="scientific">marine sediment metagenome</name>
    <dbReference type="NCBI Taxonomy" id="412755"/>
    <lineage>
        <taxon>unclassified sequences</taxon>
        <taxon>metagenomes</taxon>
        <taxon>ecological metagenomes</taxon>
    </lineage>
</organism>
<evidence type="ECO:0000313" key="2">
    <source>
        <dbReference type="EMBL" id="KKK84430.1"/>
    </source>
</evidence>
<gene>
    <name evidence="2" type="ORF">LCGC14_2783420</name>
</gene>
<evidence type="ECO:0000259" key="1">
    <source>
        <dbReference type="PROSITE" id="PS51462"/>
    </source>
</evidence>
<dbReference type="InterPro" id="IPR015797">
    <property type="entry name" value="NUDIX_hydrolase-like_dom_sf"/>
</dbReference>